<dbReference type="Proteomes" id="UP000298429">
    <property type="component" value="Unassembled WGS sequence"/>
</dbReference>
<accession>A0A5F2BCW8</accession>
<comment type="caution">
    <text evidence="6">The sequence shown here is derived from an EMBL/GenBank/DDBJ whole genome shotgun (WGS) entry which is preliminary data.</text>
</comment>
<dbReference type="Gene3D" id="3.40.50.150">
    <property type="entry name" value="Vaccinia Virus protein VP39"/>
    <property type="match status" value="1"/>
</dbReference>
<dbReference type="RefSeq" id="WP_135670769.1">
    <property type="nucleotide sequence ID" value="NZ_RQGN01000045.1"/>
</dbReference>
<feature type="domain" description="Methyltransferase type 11" evidence="5">
    <location>
        <begin position="64"/>
        <end position="165"/>
    </location>
</feature>
<keyword evidence="2 6" id="KW-0489">Methyltransferase</keyword>
<sequence>MSFFKNEKQEEAPDTLAHLYLNPENSSWANFGYWKNTSDYPEACKTLAILLGKKAELKQGLKVLDLGFGCGDQFFVWKEEFSVDFSDLTGVNSSAVQVEFAKNLIDLRADSSPKLICAPIENTIVSFTHQSFDRILCLDSAVFFTDRKEFCEQAFRILKPGGALISAELILKNSKLGMFDSWLRDRICALSSIPKKNRVTTDSLSQILKSSGFVVDGFDFLETEMFSGFANFLKHKTADPKIPKKIARKYSSFADFLGGTRMSRYFQFVLYAAVKPKTV</sequence>
<comment type="pathway">
    <text evidence="1">Lipid metabolism.</text>
</comment>
<evidence type="ECO:0000256" key="4">
    <source>
        <dbReference type="ARBA" id="ARBA00025707"/>
    </source>
</evidence>
<name>A0A5F2BCW8_9LEPT</name>
<evidence type="ECO:0000259" key="5">
    <source>
        <dbReference type="Pfam" id="PF08241"/>
    </source>
</evidence>
<evidence type="ECO:0000313" key="7">
    <source>
        <dbReference type="Proteomes" id="UP000298429"/>
    </source>
</evidence>
<dbReference type="PANTHER" id="PTHR44307">
    <property type="entry name" value="PHOSPHOETHANOLAMINE METHYLTRANSFERASE"/>
    <property type="match status" value="1"/>
</dbReference>
<dbReference type="AlphaFoldDB" id="A0A5F2BCW8"/>
<organism evidence="6 7">
    <name type="scientific">Leptospira barantonii</name>
    <dbReference type="NCBI Taxonomy" id="2023184"/>
    <lineage>
        <taxon>Bacteria</taxon>
        <taxon>Pseudomonadati</taxon>
        <taxon>Spirochaetota</taxon>
        <taxon>Spirochaetia</taxon>
        <taxon>Leptospirales</taxon>
        <taxon>Leptospiraceae</taxon>
        <taxon>Leptospira</taxon>
    </lineage>
</organism>
<evidence type="ECO:0000256" key="3">
    <source>
        <dbReference type="ARBA" id="ARBA00022679"/>
    </source>
</evidence>
<dbReference type="EMBL" id="RQGN01000045">
    <property type="protein sequence ID" value="TGM03434.1"/>
    <property type="molecule type" value="Genomic_DNA"/>
</dbReference>
<evidence type="ECO:0000256" key="2">
    <source>
        <dbReference type="ARBA" id="ARBA00022603"/>
    </source>
</evidence>
<dbReference type="InterPro" id="IPR013216">
    <property type="entry name" value="Methyltransf_11"/>
</dbReference>
<dbReference type="SUPFAM" id="SSF53335">
    <property type="entry name" value="S-adenosyl-L-methionine-dependent methyltransferases"/>
    <property type="match status" value="1"/>
</dbReference>
<dbReference type="PANTHER" id="PTHR44307:SF2">
    <property type="entry name" value="PHOSPHOETHANOLAMINE METHYLTRANSFERASE ISOFORM X1"/>
    <property type="match status" value="1"/>
</dbReference>
<dbReference type="GO" id="GO:0032259">
    <property type="term" value="P:methylation"/>
    <property type="evidence" value="ECO:0007669"/>
    <property type="project" value="UniProtKB-KW"/>
</dbReference>
<dbReference type="OrthoDB" id="9772751at2"/>
<dbReference type="GO" id="GO:0008757">
    <property type="term" value="F:S-adenosylmethionine-dependent methyltransferase activity"/>
    <property type="evidence" value="ECO:0007669"/>
    <property type="project" value="InterPro"/>
</dbReference>
<evidence type="ECO:0000256" key="1">
    <source>
        <dbReference type="ARBA" id="ARBA00005189"/>
    </source>
</evidence>
<protein>
    <submittedName>
        <fullName evidence="6">Class I SAM-dependent methyltransferase</fullName>
    </submittedName>
</protein>
<keyword evidence="3 6" id="KW-0808">Transferase</keyword>
<reference evidence="6 7" key="1">
    <citation type="journal article" date="2019" name="PLoS Negl. Trop. Dis.">
        <title>Revisiting the worldwide diversity of Leptospira species in the environment.</title>
        <authorList>
            <person name="Vincent A.T."/>
            <person name="Schiettekatte O."/>
            <person name="Bourhy P."/>
            <person name="Veyrier F.J."/>
            <person name="Picardeau M."/>
        </authorList>
    </citation>
    <scope>NUCLEOTIDE SEQUENCE [LARGE SCALE GENOMIC DNA]</scope>
    <source>
        <strain evidence="6 7">201702444</strain>
    </source>
</reference>
<comment type="pathway">
    <text evidence="4">Phospholipid metabolism.</text>
</comment>
<proteinExistence type="predicted"/>
<dbReference type="InterPro" id="IPR029063">
    <property type="entry name" value="SAM-dependent_MTases_sf"/>
</dbReference>
<dbReference type="CDD" id="cd02440">
    <property type="entry name" value="AdoMet_MTases"/>
    <property type="match status" value="1"/>
</dbReference>
<dbReference type="Pfam" id="PF08241">
    <property type="entry name" value="Methyltransf_11"/>
    <property type="match status" value="1"/>
</dbReference>
<gene>
    <name evidence="6" type="ORF">EHQ76_09455</name>
</gene>
<evidence type="ECO:0000313" key="6">
    <source>
        <dbReference type="EMBL" id="TGM03434.1"/>
    </source>
</evidence>